<dbReference type="PROSITE" id="PS50005">
    <property type="entry name" value="TPR"/>
    <property type="match status" value="1"/>
</dbReference>
<evidence type="ECO:0000313" key="7">
    <source>
        <dbReference type="Proteomes" id="UP000789831"/>
    </source>
</evidence>
<evidence type="ECO:0000256" key="2">
    <source>
        <dbReference type="ARBA" id="ARBA00022679"/>
    </source>
</evidence>
<feature type="domain" description="SET" evidence="5">
    <location>
        <begin position="217"/>
        <end position="461"/>
    </location>
</feature>
<comment type="caution">
    <text evidence="6">The sequence shown here is derived from an EMBL/GenBank/DDBJ whole genome shotgun (WGS) entry which is preliminary data.</text>
</comment>
<dbReference type="InterPro" id="IPR046341">
    <property type="entry name" value="SET_dom_sf"/>
</dbReference>
<keyword evidence="2" id="KW-0808">Transferase</keyword>
<dbReference type="InterPro" id="IPR011990">
    <property type="entry name" value="TPR-like_helical_dom_sf"/>
</dbReference>
<dbReference type="Gene3D" id="1.10.220.160">
    <property type="match status" value="1"/>
</dbReference>
<dbReference type="AlphaFoldDB" id="A0A9N8WCE9"/>
<dbReference type="Proteomes" id="UP000789831">
    <property type="component" value="Unassembled WGS sequence"/>
</dbReference>
<dbReference type="GO" id="GO:0005737">
    <property type="term" value="C:cytoplasm"/>
    <property type="evidence" value="ECO:0007669"/>
    <property type="project" value="TreeGrafter"/>
</dbReference>
<dbReference type="SUPFAM" id="SSF48452">
    <property type="entry name" value="TPR-like"/>
    <property type="match status" value="1"/>
</dbReference>
<evidence type="ECO:0000256" key="1">
    <source>
        <dbReference type="ARBA" id="ARBA00022603"/>
    </source>
</evidence>
<name>A0A9N8WCE9_9GLOM</name>
<evidence type="ECO:0000259" key="5">
    <source>
        <dbReference type="PROSITE" id="PS50280"/>
    </source>
</evidence>
<dbReference type="Gene3D" id="6.10.140.2220">
    <property type="match status" value="1"/>
</dbReference>
<dbReference type="Gene3D" id="1.25.40.10">
    <property type="entry name" value="Tetratricopeptide repeat domain"/>
    <property type="match status" value="1"/>
</dbReference>
<dbReference type="EMBL" id="CAJVPL010000338">
    <property type="protein sequence ID" value="CAG8484980.1"/>
    <property type="molecule type" value="Genomic_DNA"/>
</dbReference>
<dbReference type="Pfam" id="PF00856">
    <property type="entry name" value="SET"/>
    <property type="match status" value="1"/>
</dbReference>
<proteinExistence type="predicted"/>
<dbReference type="Gene3D" id="2.170.270.10">
    <property type="entry name" value="SET domain"/>
    <property type="match status" value="1"/>
</dbReference>
<reference evidence="6" key="1">
    <citation type="submission" date="2021-06" db="EMBL/GenBank/DDBJ databases">
        <authorList>
            <person name="Kallberg Y."/>
            <person name="Tangrot J."/>
            <person name="Rosling A."/>
        </authorList>
    </citation>
    <scope>NUCLEOTIDE SEQUENCE</scope>
    <source>
        <strain evidence="6">MT106</strain>
    </source>
</reference>
<dbReference type="CDD" id="cd20071">
    <property type="entry name" value="SET_SMYD"/>
    <property type="match status" value="1"/>
</dbReference>
<dbReference type="OrthoDB" id="438641at2759"/>
<protein>
    <submittedName>
        <fullName evidence="6">7274_t:CDS:1</fullName>
    </submittedName>
</protein>
<accession>A0A9N8WCE9</accession>
<dbReference type="SUPFAM" id="SSF82199">
    <property type="entry name" value="SET domain"/>
    <property type="match status" value="1"/>
</dbReference>
<dbReference type="InterPro" id="IPR052097">
    <property type="entry name" value="SET-MYND_domain_protein"/>
</dbReference>
<evidence type="ECO:0000256" key="3">
    <source>
        <dbReference type="ARBA" id="ARBA00022691"/>
    </source>
</evidence>
<keyword evidence="1" id="KW-0489">Methyltransferase</keyword>
<evidence type="ECO:0000256" key="4">
    <source>
        <dbReference type="PROSITE-ProRule" id="PRU00339"/>
    </source>
</evidence>
<dbReference type="InterPro" id="IPR001214">
    <property type="entry name" value="SET_dom"/>
</dbReference>
<dbReference type="PANTHER" id="PTHR46165">
    <property type="entry name" value="SET AND MYND DOMAIN-CONTAINING PROTEIN 4"/>
    <property type="match status" value="1"/>
</dbReference>
<dbReference type="GO" id="GO:0008168">
    <property type="term" value="F:methyltransferase activity"/>
    <property type="evidence" value="ECO:0007669"/>
    <property type="project" value="UniProtKB-KW"/>
</dbReference>
<dbReference type="PROSITE" id="PS50280">
    <property type="entry name" value="SET"/>
    <property type="match status" value="1"/>
</dbReference>
<dbReference type="SMART" id="SM00028">
    <property type="entry name" value="TPR"/>
    <property type="match status" value="3"/>
</dbReference>
<keyword evidence="4" id="KW-0802">TPR repeat</keyword>
<dbReference type="GO" id="GO:0005634">
    <property type="term" value="C:nucleus"/>
    <property type="evidence" value="ECO:0007669"/>
    <property type="project" value="TreeGrafter"/>
</dbReference>
<sequence>MYSASKKASLEHRLRGNEAMSNGDFKTALEEYNKGIPLNPDDGILWSNRSLAYLKLGHPELALVDTNRASIILIDPVLGLRKLELVQKDESISPINKLKQVGFKNLLRNAQAYSDLELFIDAIKSCQELMKLKNSFTAKNVPFNWIEVERLLQHCQKRYNEYVSEGDFKDFVQHYGISSFKGEYPWQSRKTDRFSEENFRYLKDRISEISASKVKLVKVNLGQSSVSDTIEIQYGIEAQEKISSHELIFKETPFITVYSRIVERCDNCSTKITTQSKFKCPNSSCKEVYCNIRCYQQALELFHNQLCGKDITGILTVVQKGKSTASLNNLFLIKLFAIAKQRDISPLDIKEIRHMTSSQQTKHRFPKISVHLYEDVMRILEIPIGDLRFDFWVFNCCLFMLSMNVFGERNGAIPDKAYLFSLLALINHQCDPNASTIGEIGNQLISEKVIQKGEAITINYDPRISSRERAASLYYFFGINCKCPKCRTFSGSFSKIA</sequence>
<gene>
    <name evidence="6" type="ORF">AGERDE_LOCUS3434</name>
</gene>
<keyword evidence="7" id="KW-1185">Reference proteome</keyword>
<organism evidence="6 7">
    <name type="scientific">Ambispora gerdemannii</name>
    <dbReference type="NCBI Taxonomy" id="144530"/>
    <lineage>
        <taxon>Eukaryota</taxon>
        <taxon>Fungi</taxon>
        <taxon>Fungi incertae sedis</taxon>
        <taxon>Mucoromycota</taxon>
        <taxon>Glomeromycotina</taxon>
        <taxon>Glomeromycetes</taxon>
        <taxon>Archaeosporales</taxon>
        <taxon>Ambisporaceae</taxon>
        <taxon>Ambispora</taxon>
    </lineage>
</organism>
<keyword evidence="3" id="KW-0949">S-adenosyl-L-methionine</keyword>
<feature type="repeat" description="TPR" evidence="4">
    <location>
        <begin position="9"/>
        <end position="42"/>
    </location>
</feature>
<evidence type="ECO:0000313" key="6">
    <source>
        <dbReference type="EMBL" id="CAG8484980.1"/>
    </source>
</evidence>
<dbReference type="GO" id="GO:0042826">
    <property type="term" value="F:histone deacetylase binding"/>
    <property type="evidence" value="ECO:0007669"/>
    <property type="project" value="TreeGrafter"/>
</dbReference>
<dbReference type="PANTHER" id="PTHR46165:SF2">
    <property type="entry name" value="SET AND MYND DOMAIN-CONTAINING PROTEIN 4"/>
    <property type="match status" value="1"/>
</dbReference>
<dbReference type="GO" id="GO:0032259">
    <property type="term" value="P:methylation"/>
    <property type="evidence" value="ECO:0007669"/>
    <property type="project" value="UniProtKB-KW"/>
</dbReference>
<dbReference type="InterPro" id="IPR019734">
    <property type="entry name" value="TPR_rpt"/>
</dbReference>